<dbReference type="EMBL" id="UPPP01000065">
    <property type="protein sequence ID" value="VBB06598.1"/>
    <property type="molecule type" value="Genomic_DNA"/>
</dbReference>
<evidence type="ECO:0000313" key="2">
    <source>
        <dbReference type="Proteomes" id="UP000277811"/>
    </source>
</evidence>
<accession>A0A498RBT1</accession>
<dbReference type="Pfam" id="PF02643">
    <property type="entry name" value="DUF192"/>
    <property type="match status" value="1"/>
</dbReference>
<evidence type="ECO:0008006" key="3">
    <source>
        <dbReference type="Google" id="ProtNLM"/>
    </source>
</evidence>
<dbReference type="InterPro" id="IPR038695">
    <property type="entry name" value="Saro_0823-like_sf"/>
</dbReference>
<dbReference type="PANTHER" id="PTHR37953">
    <property type="entry name" value="UPF0127 PROTEIN MJ1496"/>
    <property type="match status" value="1"/>
</dbReference>
<keyword evidence="2" id="KW-1185">Reference proteome</keyword>
<organism evidence="1 2">
    <name type="scientific">Lucifera butyrica</name>
    <dbReference type="NCBI Taxonomy" id="1351585"/>
    <lineage>
        <taxon>Bacteria</taxon>
        <taxon>Bacillati</taxon>
        <taxon>Bacillota</taxon>
        <taxon>Negativicutes</taxon>
        <taxon>Veillonellales</taxon>
        <taxon>Veillonellaceae</taxon>
        <taxon>Lucifera</taxon>
    </lineage>
</organism>
<dbReference type="Gene3D" id="2.60.120.1140">
    <property type="entry name" value="Protein of unknown function DUF192"/>
    <property type="match status" value="1"/>
</dbReference>
<dbReference type="RefSeq" id="WP_122627538.1">
    <property type="nucleotide sequence ID" value="NZ_UPPP01000065.1"/>
</dbReference>
<dbReference type="PANTHER" id="PTHR37953:SF1">
    <property type="entry name" value="UPF0127 PROTEIN MJ1496"/>
    <property type="match status" value="1"/>
</dbReference>
<dbReference type="InterPro" id="IPR003795">
    <property type="entry name" value="DUF192"/>
</dbReference>
<sequence length="116" mass="12564">MLLLNKEKGTILAEQLRVADTFFRRLRGLLGTKTLPAGQGLVIRPCNSVHTLGMHYAIDVLFVDNKDCILKIVADLRPGKWAACRGSAYVIELPAGTAAHTFTQAGDALVYAKEPG</sequence>
<evidence type="ECO:0000313" key="1">
    <source>
        <dbReference type="EMBL" id="VBB06598.1"/>
    </source>
</evidence>
<dbReference type="OrthoDB" id="9813379at2"/>
<reference evidence="1 2" key="1">
    <citation type="submission" date="2018-06" db="EMBL/GenBank/DDBJ databases">
        <authorList>
            <person name="Strepis N."/>
        </authorList>
    </citation>
    <scope>NUCLEOTIDE SEQUENCE [LARGE SCALE GENOMIC DNA]</scope>
    <source>
        <strain evidence="1">LUCI</strain>
    </source>
</reference>
<gene>
    <name evidence="1" type="ORF">LUCI_1834</name>
</gene>
<proteinExistence type="predicted"/>
<dbReference type="AlphaFoldDB" id="A0A498RBT1"/>
<name>A0A498RBT1_9FIRM</name>
<dbReference type="Proteomes" id="UP000277811">
    <property type="component" value="Unassembled WGS sequence"/>
</dbReference>
<protein>
    <recommendedName>
        <fullName evidence="3">DUF192 domain-containing protein</fullName>
    </recommendedName>
</protein>